<comment type="caution">
    <text evidence="5">The sequence shown here is derived from an EMBL/GenBank/DDBJ whole genome shotgun (WGS) entry which is preliminary data.</text>
</comment>
<dbReference type="EMBL" id="WBOF01000001">
    <property type="protein sequence ID" value="MQS11026.1"/>
    <property type="molecule type" value="Genomic_DNA"/>
</dbReference>
<dbReference type="SMART" id="SM00418">
    <property type="entry name" value="HTH_ARSR"/>
    <property type="match status" value="1"/>
</dbReference>
<protein>
    <submittedName>
        <fullName evidence="5">Winged helix-turn-helix transcriptional regulator</fullName>
    </submittedName>
</protein>
<gene>
    <name evidence="5" type="ORF">F7Q99_01690</name>
</gene>
<evidence type="ECO:0000256" key="2">
    <source>
        <dbReference type="ARBA" id="ARBA00023125"/>
    </source>
</evidence>
<dbReference type="GO" id="GO:0003700">
    <property type="term" value="F:DNA-binding transcription factor activity"/>
    <property type="evidence" value="ECO:0007669"/>
    <property type="project" value="InterPro"/>
</dbReference>
<dbReference type="RefSeq" id="WP_153459749.1">
    <property type="nucleotide sequence ID" value="NZ_WBOF01000001.1"/>
</dbReference>
<reference evidence="5 6" key="1">
    <citation type="submission" date="2019-09" db="EMBL/GenBank/DDBJ databases">
        <title>Genome Sequences of Streptomyces kaniharaensis ATCC 21070.</title>
        <authorList>
            <person name="Zhu W."/>
            <person name="De Crecy-Lagard V."/>
            <person name="Richards N.G."/>
        </authorList>
    </citation>
    <scope>NUCLEOTIDE SEQUENCE [LARGE SCALE GENOMIC DNA]</scope>
    <source>
        <strain evidence="5 6">SF-557</strain>
    </source>
</reference>
<dbReference type="InterPro" id="IPR000835">
    <property type="entry name" value="HTH_MarR-typ"/>
</dbReference>
<dbReference type="CDD" id="cd00090">
    <property type="entry name" value="HTH_ARSR"/>
    <property type="match status" value="1"/>
</dbReference>
<name>A0A6N7KI22_9ACTN</name>
<feature type="domain" description="HTH arsR-type" evidence="4">
    <location>
        <begin position="243"/>
        <end position="335"/>
    </location>
</feature>
<evidence type="ECO:0000313" key="5">
    <source>
        <dbReference type="EMBL" id="MQS11026.1"/>
    </source>
</evidence>
<dbReference type="Gene3D" id="1.10.10.10">
    <property type="entry name" value="Winged helix-like DNA-binding domain superfamily/Winged helix DNA-binding domain"/>
    <property type="match status" value="1"/>
</dbReference>
<dbReference type="AlphaFoldDB" id="A0A6N7KI22"/>
<dbReference type="InterPro" id="IPR036388">
    <property type="entry name" value="WH-like_DNA-bd_sf"/>
</dbReference>
<dbReference type="Proteomes" id="UP000450000">
    <property type="component" value="Unassembled WGS sequence"/>
</dbReference>
<dbReference type="InterPro" id="IPR036390">
    <property type="entry name" value="WH_DNA-bd_sf"/>
</dbReference>
<dbReference type="InterPro" id="IPR011991">
    <property type="entry name" value="ArsR-like_HTH"/>
</dbReference>
<evidence type="ECO:0000256" key="3">
    <source>
        <dbReference type="ARBA" id="ARBA00023163"/>
    </source>
</evidence>
<keyword evidence="3" id="KW-0804">Transcription</keyword>
<evidence type="ECO:0000313" key="6">
    <source>
        <dbReference type="Proteomes" id="UP000450000"/>
    </source>
</evidence>
<proteinExistence type="predicted"/>
<keyword evidence="1" id="KW-0805">Transcription regulation</keyword>
<dbReference type="InterPro" id="IPR001845">
    <property type="entry name" value="HTH_ArsR_DNA-bd_dom"/>
</dbReference>
<organism evidence="5 6">
    <name type="scientific">Streptomyces kaniharaensis</name>
    <dbReference type="NCBI Taxonomy" id="212423"/>
    <lineage>
        <taxon>Bacteria</taxon>
        <taxon>Bacillati</taxon>
        <taxon>Actinomycetota</taxon>
        <taxon>Actinomycetes</taxon>
        <taxon>Kitasatosporales</taxon>
        <taxon>Streptomycetaceae</taxon>
        <taxon>Streptomyces</taxon>
    </lineage>
</organism>
<evidence type="ECO:0000256" key="1">
    <source>
        <dbReference type="ARBA" id="ARBA00023015"/>
    </source>
</evidence>
<dbReference type="PANTHER" id="PTHR43132">
    <property type="entry name" value="ARSENICAL RESISTANCE OPERON REPRESSOR ARSR-RELATED"/>
    <property type="match status" value="1"/>
</dbReference>
<dbReference type="OrthoDB" id="3808065at2"/>
<dbReference type="GO" id="GO:0003677">
    <property type="term" value="F:DNA binding"/>
    <property type="evidence" value="ECO:0007669"/>
    <property type="project" value="UniProtKB-KW"/>
</dbReference>
<dbReference type="Pfam" id="PF12802">
    <property type="entry name" value="MarR_2"/>
    <property type="match status" value="1"/>
</dbReference>
<accession>A0A6N7KI22</accession>
<dbReference type="PANTHER" id="PTHR43132:SF8">
    <property type="entry name" value="HTH-TYPE TRANSCRIPTIONAL REGULATOR KMTR"/>
    <property type="match status" value="1"/>
</dbReference>
<keyword evidence="6" id="KW-1185">Reference proteome</keyword>
<dbReference type="PROSITE" id="PS50987">
    <property type="entry name" value="HTH_ARSR_2"/>
    <property type="match status" value="1"/>
</dbReference>
<dbReference type="InterPro" id="IPR051011">
    <property type="entry name" value="Metal_resp_trans_reg"/>
</dbReference>
<keyword evidence="2" id="KW-0238">DNA-binding</keyword>
<sequence>MLTLRFGVADVANTRFVISPLDHLLTGAARQEVHDCLGLRRDRWWRDVRRHVPHRAAPLLDLVNASTAGVPKFMGADVDATRRLLADELDAVLDVPQHTFEQDLAMFGSEAELPTALARLLDGGTRSLRQITDSAWALFQSCLAPDWPDIRRLLEADIAQRSRTVARAGVGAMLGELHPRAVWRDEGVLQCTIADWDGSFDLGGRGLELRPNYFLQNGIGLLLAEDRPTLLVHPVGAHPTEGPARPARPAAVDGLAGVIGPARARVLRVIGSGPCSTTELAQHMGVTPPSASVHAAALRSAGLITTQRQGREVRHALTDVGHDLLHDNPELPVSV</sequence>
<dbReference type="SUPFAM" id="SSF46785">
    <property type="entry name" value="Winged helix' DNA-binding domain"/>
    <property type="match status" value="1"/>
</dbReference>
<evidence type="ECO:0000259" key="4">
    <source>
        <dbReference type="PROSITE" id="PS50987"/>
    </source>
</evidence>